<keyword evidence="1" id="KW-1133">Transmembrane helix</keyword>
<dbReference type="PANTHER" id="PTHR42709">
    <property type="entry name" value="ALKALINE PHOSPHATASE LIKE PROTEIN"/>
    <property type="match status" value="1"/>
</dbReference>
<protein>
    <recommendedName>
        <fullName evidence="2">VTT domain-containing protein</fullName>
    </recommendedName>
</protein>
<dbReference type="EMBL" id="PFBZ01000157">
    <property type="protein sequence ID" value="PIT86350.1"/>
    <property type="molecule type" value="Genomic_DNA"/>
</dbReference>
<evidence type="ECO:0000256" key="1">
    <source>
        <dbReference type="SAM" id="Phobius"/>
    </source>
</evidence>
<evidence type="ECO:0000313" key="4">
    <source>
        <dbReference type="Proteomes" id="UP000229362"/>
    </source>
</evidence>
<feature type="transmembrane region" description="Helical" evidence="1">
    <location>
        <begin position="80"/>
        <end position="101"/>
    </location>
</feature>
<dbReference type="InterPro" id="IPR032816">
    <property type="entry name" value="VTT_dom"/>
</dbReference>
<feature type="transmembrane region" description="Helical" evidence="1">
    <location>
        <begin position="173"/>
        <end position="200"/>
    </location>
</feature>
<dbReference type="Proteomes" id="UP000229362">
    <property type="component" value="Unassembled WGS sequence"/>
</dbReference>
<feature type="transmembrane region" description="Helical" evidence="1">
    <location>
        <begin position="51"/>
        <end position="68"/>
    </location>
</feature>
<feature type="domain" description="VTT" evidence="2">
    <location>
        <begin position="114"/>
        <end position="223"/>
    </location>
</feature>
<dbReference type="Pfam" id="PF09335">
    <property type="entry name" value="VTT_dom"/>
    <property type="match status" value="1"/>
</dbReference>
<proteinExistence type="predicted"/>
<feature type="transmembrane region" description="Helical" evidence="1">
    <location>
        <begin position="121"/>
        <end position="142"/>
    </location>
</feature>
<evidence type="ECO:0000259" key="2">
    <source>
        <dbReference type="Pfam" id="PF09335"/>
    </source>
</evidence>
<dbReference type="InterPro" id="IPR051311">
    <property type="entry name" value="DedA_domain"/>
</dbReference>
<keyword evidence="1" id="KW-0812">Transmembrane</keyword>
<reference evidence="4" key="1">
    <citation type="submission" date="2017-09" db="EMBL/GenBank/DDBJ databases">
        <title>Depth-based differentiation of microbial function through sediment-hosted aquifers and enrichment of novel symbionts in the deep terrestrial subsurface.</title>
        <authorList>
            <person name="Probst A.J."/>
            <person name="Ladd B."/>
            <person name="Jarett J.K."/>
            <person name="Geller-Mcgrath D.E."/>
            <person name="Sieber C.M.K."/>
            <person name="Emerson J.B."/>
            <person name="Anantharaman K."/>
            <person name="Thomas B.C."/>
            <person name="Malmstrom R."/>
            <person name="Stieglmeier M."/>
            <person name="Klingl A."/>
            <person name="Woyke T."/>
            <person name="Ryan C.M."/>
            <person name="Banfield J.F."/>
        </authorList>
    </citation>
    <scope>NUCLEOTIDE SEQUENCE [LARGE SCALE GENOMIC DNA]</scope>
</reference>
<accession>A0A2M6W0V3</accession>
<evidence type="ECO:0000313" key="3">
    <source>
        <dbReference type="EMBL" id="PIT86350.1"/>
    </source>
</evidence>
<sequence length="233" mass="26450">MEKGILLTLLFLVQIHMNLVLPKPVTWQSGYLHIMSGQKYMKQHRKYSTPLLKAAGLFGVFSAVYAVNKMDLSGTVVEQYVQNFGYIGLFVASVISGFNVIVPVPVVAFFPFFVSTGLQEIPIILVISFGMVVGDLLGYSIGRGGREMFSEKKQKQLDRMTVRIDRMQQRHRLFPAIFLFFYAAFLPIPNELVVIPMGFFRFRLRYMVIAIFLGNLVFNILLALGFTHLPNVL</sequence>
<organism evidence="3 4">
    <name type="scientific">Candidatus Magasanikbacteria bacterium CG10_big_fil_rev_8_21_14_0_10_43_6</name>
    <dbReference type="NCBI Taxonomy" id="1974650"/>
    <lineage>
        <taxon>Bacteria</taxon>
        <taxon>Candidatus Magasanikiibacteriota</taxon>
    </lineage>
</organism>
<dbReference type="AlphaFoldDB" id="A0A2M6W0V3"/>
<name>A0A2M6W0V3_9BACT</name>
<feature type="transmembrane region" description="Helical" evidence="1">
    <location>
        <begin position="206"/>
        <end position="227"/>
    </location>
</feature>
<gene>
    <name evidence="3" type="ORF">COU33_03630</name>
</gene>
<keyword evidence="1" id="KW-0472">Membrane</keyword>
<comment type="caution">
    <text evidence="3">The sequence shown here is derived from an EMBL/GenBank/DDBJ whole genome shotgun (WGS) entry which is preliminary data.</text>
</comment>